<proteinExistence type="predicted"/>
<dbReference type="AlphaFoldDB" id="A0A1F5GEF4"/>
<evidence type="ECO:0000313" key="2">
    <source>
        <dbReference type="EMBL" id="OGD90252.1"/>
    </source>
</evidence>
<organism evidence="2 3">
    <name type="scientific">Candidatus Curtissbacteria bacterium RIFCSPHIGHO2_02_FULL_42_15</name>
    <dbReference type="NCBI Taxonomy" id="1797716"/>
    <lineage>
        <taxon>Bacteria</taxon>
        <taxon>Candidatus Curtissiibacteriota</taxon>
    </lineage>
</organism>
<keyword evidence="1" id="KW-1133">Transmembrane helix</keyword>
<name>A0A1F5GEF4_9BACT</name>
<dbReference type="EMBL" id="MFBF01000050">
    <property type="protein sequence ID" value="OGD90252.1"/>
    <property type="molecule type" value="Genomic_DNA"/>
</dbReference>
<feature type="transmembrane region" description="Helical" evidence="1">
    <location>
        <begin position="83"/>
        <end position="104"/>
    </location>
</feature>
<feature type="transmembrane region" description="Helical" evidence="1">
    <location>
        <begin position="17"/>
        <end position="40"/>
    </location>
</feature>
<dbReference type="STRING" id="1797716.A3D07_04210"/>
<evidence type="ECO:0000256" key="1">
    <source>
        <dbReference type="SAM" id="Phobius"/>
    </source>
</evidence>
<feature type="transmembrane region" description="Helical" evidence="1">
    <location>
        <begin position="168"/>
        <end position="190"/>
    </location>
</feature>
<evidence type="ECO:0008006" key="4">
    <source>
        <dbReference type="Google" id="ProtNLM"/>
    </source>
</evidence>
<reference evidence="2 3" key="1">
    <citation type="journal article" date="2016" name="Nat. Commun.">
        <title>Thousands of microbial genomes shed light on interconnected biogeochemical processes in an aquifer system.</title>
        <authorList>
            <person name="Anantharaman K."/>
            <person name="Brown C.T."/>
            <person name="Hug L.A."/>
            <person name="Sharon I."/>
            <person name="Castelle C.J."/>
            <person name="Probst A.J."/>
            <person name="Thomas B.C."/>
            <person name="Singh A."/>
            <person name="Wilkins M.J."/>
            <person name="Karaoz U."/>
            <person name="Brodie E.L."/>
            <person name="Williams K.H."/>
            <person name="Hubbard S.S."/>
            <person name="Banfield J.F."/>
        </authorList>
    </citation>
    <scope>NUCLEOTIDE SEQUENCE [LARGE SCALE GENOMIC DNA]</scope>
</reference>
<dbReference type="Proteomes" id="UP000177124">
    <property type="component" value="Unassembled WGS sequence"/>
</dbReference>
<accession>A0A1F5GEF4</accession>
<comment type="caution">
    <text evidence="2">The sequence shown here is derived from an EMBL/GenBank/DDBJ whole genome shotgun (WGS) entry which is preliminary data.</text>
</comment>
<keyword evidence="1" id="KW-0472">Membrane</keyword>
<sequence length="191" mass="21409">MEQEEYRIRKRKLLKHFLVILTSVAIAIYIQTSFVADVLVSYFSSIFFIPAAFLVGFLFSITFTAAISTSVFILLAETTHNPFLIALIGGFGSLAANSIVYKFFKEEIIDDIQFIEKRYARRIAHKIIHSKTVIGLTPYVAALLLASPLPDELGILMLAGANFKYTRFFLYSFAFHTIGILIIILVGSALI</sequence>
<gene>
    <name evidence="2" type="ORF">A3D07_04210</name>
</gene>
<keyword evidence="1" id="KW-0812">Transmembrane</keyword>
<protein>
    <recommendedName>
        <fullName evidence="4">TVP38/TMEM64 family membrane protein</fullName>
    </recommendedName>
</protein>
<feature type="transmembrane region" description="Helical" evidence="1">
    <location>
        <begin position="46"/>
        <end position="76"/>
    </location>
</feature>
<evidence type="ECO:0000313" key="3">
    <source>
        <dbReference type="Proteomes" id="UP000177124"/>
    </source>
</evidence>
<feature type="transmembrane region" description="Helical" evidence="1">
    <location>
        <begin position="139"/>
        <end position="161"/>
    </location>
</feature>